<dbReference type="Gene3D" id="3.90.1570.10">
    <property type="entry name" value="tt1808, chain A"/>
    <property type="match status" value="1"/>
</dbReference>
<sequence length="186" mass="20641">MATVEDTAQLDEMFALIEGMNVPAGYRAEIIEGEIVLNPQRDVHSMIIRLLSRDLEAVRGVADPGILWDVRIDFPGHLNGYAPDVALVRVGAQKNEKGLYQYQDLELVAEVVSPSSRRDDFGAKLTTYAVAGVPTYLIADPRTGLAHVFHAPRGDRYTDEVTYTFTSKFTLPAPEIAVDTTHWPRD</sequence>
<feature type="domain" description="Putative restriction endonuclease" evidence="1">
    <location>
        <begin position="18"/>
        <end position="171"/>
    </location>
</feature>
<keyword evidence="3" id="KW-1185">Reference proteome</keyword>
<dbReference type="InterPro" id="IPR008538">
    <property type="entry name" value="Uma2"/>
</dbReference>
<dbReference type="Proteomes" id="UP000638313">
    <property type="component" value="Unassembled WGS sequence"/>
</dbReference>
<reference evidence="2" key="1">
    <citation type="journal article" date="2014" name="Int. J. Syst. Evol. Microbiol.">
        <title>Complete genome sequence of Corynebacterium casei LMG S-19264T (=DSM 44701T), isolated from a smear-ripened cheese.</title>
        <authorList>
            <consortium name="US DOE Joint Genome Institute (JGI-PGF)"/>
            <person name="Walter F."/>
            <person name="Albersmeier A."/>
            <person name="Kalinowski J."/>
            <person name="Ruckert C."/>
        </authorList>
    </citation>
    <scope>NUCLEOTIDE SEQUENCE</scope>
    <source>
        <strain evidence="2">JCM 4059</strain>
    </source>
</reference>
<dbReference type="EMBL" id="BNBD01000009">
    <property type="protein sequence ID" value="GHF56365.1"/>
    <property type="molecule type" value="Genomic_DNA"/>
</dbReference>
<comment type="caution">
    <text evidence="2">The sequence shown here is derived from an EMBL/GenBank/DDBJ whole genome shotgun (WGS) entry which is preliminary data.</text>
</comment>
<dbReference type="RefSeq" id="WP_190131221.1">
    <property type="nucleotide sequence ID" value="NZ_BNBD01000009.1"/>
</dbReference>
<dbReference type="CDD" id="cd06260">
    <property type="entry name" value="DUF820-like"/>
    <property type="match status" value="1"/>
</dbReference>
<protein>
    <recommendedName>
        <fullName evidence="1">Putative restriction endonuclease domain-containing protein</fullName>
    </recommendedName>
</protein>
<evidence type="ECO:0000313" key="2">
    <source>
        <dbReference type="EMBL" id="GHF56365.1"/>
    </source>
</evidence>
<dbReference type="Pfam" id="PF05685">
    <property type="entry name" value="Uma2"/>
    <property type="match status" value="1"/>
</dbReference>
<dbReference type="InterPro" id="IPR012296">
    <property type="entry name" value="Nuclease_put_TT1808"/>
</dbReference>
<name>A0A919B5A4_9ACTN</name>
<dbReference type="SUPFAM" id="SSF52980">
    <property type="entry name" value="Restriction endonuclease-like"/>
    <property type="match status" value="1"/>
</dbReference>
<accession>A0A919B5A4</accession>
<dbReference type="PANTHER" id="PTHR35400:SF3">
    <property type="entry name" value="SLL1072 PROTEIN"/>
    <property type="match status" value="1"/>
</dbReference>
<dbReference type="PANTHER" id="PTHR35400">
    <property type="entry name" value="SLR1083 PROTEIN"/>
    <property type="match status" value="1"/>
</dbReference>
<reference evidence="2" key="2">
    <citation type="submission" date="2020-09" db="EMBL/GenBank/DDBJ databases">
        <authorList>
            <person name="Sun Q."/>
            <person name="Ohkuma M."/>
        </authorList>
    </citation>
    <scope>NUCLEOTIDE SEQUENCE</scope>
    <source>
        <strain evidence="2">JCM 4059</strain>
    </source>
</reference>
<proteinExistence type="predicted"/>
<evidence type="ECO:0000259" key="1">
    <source>
        <dbReference type="Pfam" id="PF05685"/>
    </source>
</evidence>
<evidence type="ECO:0000313" key="3">
    <source>
        <dbReference type="Proteomes" id="UP000638313"/>
    </source>
</evidence>
<gene>
    <name evidence="2" type="ORF">GCM10010218_42120</name>
</gene>
<dbReference type="AlphaFoldDB" id="A0A919B5A4"/>
<organism evidence="2 3">
    <name type="scientific">Streptomyces mashuensis</name>
    <dbReference type="NCBI Taxonomy" id="33904"/>
    <lineage>
        <taxon>Bacteria</taxon>
        <taxon>Bacillati</taxon>
        <taxon>Actinomycetota</taxon>
        <taxon>Actinomycetes</taxon>
        <taxon>Kitasatosporales</taxon>
        <taxon>Streptomycetaceae</taxon>
        <taxon>Streptomyces</taxon>
    </lineage>
</organism>
<dbReference type="InterPro" id="IPR011335">
    <property type="entry name" value="Restrct_endonuc-II-like"/>
</dbReference>